<accession>A0AA43QQ57</accession>
<name>A0AA43QQ57_9LECA</name>
<sequence>MLNPRQSKDATIFGVPLYGSNPWVFSGCNAQQGPALEDFFNKTADFMKAYVVPAVGLNSSTDAYPAFFSTMNPDFVSPIFKWFDPTLYLSNGRPNIICLNDDVPALAGALAVCSQGKDPYAFTISTNIFLCPAFFDKLKAFPEGPANCPSVDATVNPAQFVDHNDAVVNQYGVLIHELVHVNSHVRISNDPATENNATEVYGLNEIIALSAGAQQLNANNYAYFAA</sequence>
<comment type="caution">
    <text evidence="1">The sequence shown here is derived from an EMBL/GenBank/DDBJ whole genome shotgun (WGS) entry which is preliminary data.</text>
</comment>
<dbReference type="Proteomes" id="UP001161017">
    <property type="component" value="Unassembled WGS sequence"/>
</dbReference>
<dbReference type="PROSITE" id="PS51257">
    <property type="entry name" value="PROKAR_LIPOPROTEIN"/>
    <property type="match status" value="1"/>
</dbReference>
<dbReference type="InterPro" id="IPR024079">
    <property type="entry name" value="MetalloPept_cat_dom_sf"/>
</dbReference>
<dbReference type="EMBL" id="JAPUFD010000012">
    <property type="protein sequence ID" value="MDI1490542.1"/>
    <property type="molecule type" value="Genomic_DNA"/>
</dbReference>
<organism evidence="1 2">
    <name type="scientific">Ramalina farinacea</name>
    <dbReference type="NCBI Taxonomy" id="258253"/>
    <lineage>
        <taxon>Eukaryota</taxon>
        <taxon>Fungi</taxon>
        <taxon>Dikarya</taxon>
        <taxon>Ascomycota</taxon>
        <taxon>Pezizomycotina</taxon>
        <taxon>Lecanoromycetes</taxon>
        <taxon>OSLEUM clade</taxon>
        <taxon>Lecanoromycetidae</taxon>
        <taxon>Lecanorales</taxon>
        <taxon>Lecanorineae</taxon>
        <taxon>Ramalinaceae</taxon>
        <taxon>Ramalina</taxon>
    </lineage>
</organism>
<gene>
    <name evidence="1" type="ORF">OHK93_001746</name>
</gene>
<dbReference type="SUPFAM" id="SSF55486">
    <property type="entry name" value="Metalloproteases ('zincins'), catalytic domain"/>
    <property type="match status" value="1"/>
</dbReference>
<reference evidence="1" key="1">
    <citation type="journal article" date="2023" name="Genome Biol. Evol.">
        <title>First Whole Genome Sequence and Flow Cytometry Genome Size Data for the Lichen-Forming Fungus Ramalina farinacea (Ascomycota).</title>
        <authorList>
            <person name="Llewellyn T."/>
            <person name="Mian S."/>
            <person name="Hill R."/>
            <person name="Leitch I.J."/>
            <person name="Gaya E."/>
        </authorList>
    </citation>
    <scope>NUCLEOTIDE SEQUENCE</scope>
    <source>
        <strain evidence="1">LIQ254RAFAR</strain>
    </source>
</reference>
<evidence type="ECO:0000313" key="1">
    <source>
        <dbReference type="EMBL" id="MDI1490542.1"/>
    </source>
</evidence>
<keyword evidence="2" id="KW-1185">Reference proteome</keyword>
<evidence type="ECO:0000313" key="2">
    <source>
        <dbReference type="Proteomes" id="UP001161017"/>
    </source>
</evidence>
<dbReference type="Gene3D" id="3.40.390.10">
    <property type="entry name" value="Collagenase (Catalytic Domain)"/>
    <property type="match status" value="1"/>
</dbReference>
<dbReference type="AlphaFoldDB" id="A0AA43QQ57"/>
<protein>
    <recommendedName>
        <fullName evidence="3">Lysine-specific metallo-endopeptidase domain-containing protein</fullName>
    </recommendedName>
</protein>
<dbReference type="GO" id="GO:0008237">
    <property type="term" value="F:metallopeptidase activity"/>
    <property type="evidence" value="ECO:0007669"/>
    <property type="project" value="InterPro"/>
</dbReference>
<evidence type="ECO:0008006" key="3">
    <source>
        <dbReference type="Google" id="ProtNLM"/>
    </source>
</evidence>
<feature type="non-terminal residue" evidence="1">
    <location>
        <position position="226"/>
    </location>
</feature>
<proteinExistence type="predicted"/>